<dbReference type="OMA" id="EQEAQYG"/>
<organism evidence="2 3">
    <name type="scientific">Anaeramoeba ignava</name>
    <name type="common">Anaerobic marine amoeba</name>
    <dbReference type="NCBI Taxonomy" id="1746090"/>
    <lineage>
        <taxon>Eukaryota</taxon>
        <taxon>Metamonada</taxon>
        <taxon>Anaeramoebidae</taxon>
        <taxon>Anaeramoeba</taxon>
    </lineage>
</organism>
<dbReference type="Proteomes" id="UP001149090">
    <property type="component" value="Unassembled WGS sequence"/>
</dbReference>
<evidence type="ECO:0000313" key="3">
    <source>
        <dbReference type="Proteomes" id="UP001149090"/>
    </source>
</evidence>
<evidence type="ECO:0000256" key="1">
    <source>
        <dbReference type="ARBA" id="ARBA00006315"/>
    </source>
</evidence>
<reference evidence="2" key="1">
    <citation type="submission" date="2022-10" db="EMBL/GenBank/DDBJ databases">
        <title>Novel sulphate-reducing endosymbionts in the free-living metamonad Anaeramoeba.</title>
        <authorList>
            <person name="Jerlstrom-Hultqvist J."/>
            <person name="Cepicka I."/>
            <person name="Gallot-Lavallee L."/>
            <person name="Salas-Leiva D."/>
            <person name="Curtis B.A."/>
            <person name="Zahonova K."/>
            <person name="Pipaliya S."/>
            <person name="Dacks J."/>
            <person name="Roger A.J."/>
        </authorList>
    </citation>
    <scope>NUCLEOTIDE SEQUENCE</scope>
    <source>
        <strain evidence="2">BMAN</strain>
    </source>
</reference>
<gene>
    <name evidence="2" type="ORF">M0811_05439</name>
</gene>
<dbReference type="PANTHER" id="PTHR11060">
    <property type="entry name" value="PROTEIN MEMO1"/>
    <property type="match status" value="1"/>
</dbReference>
<dbReference type="CDD" id="cd07361">
    <property type="entry name" value="MEMO_like"/>
    <property type="match status" value="1"/>
</dbReference>
<accession>A0A9Q0LSJ4</accession>
<dbReference type="NCBIfam" id="TIGR04336">
    <property type="entry name" value="AmmeMemoSam_B"/>
    <property type="match status" value="1"/>
</dbReference>
<protein>
    <submittedName>
        <fullName evidence="2">Protein memo1</fullName>
    </submittedName>
</protein>
<sequence>MSIRSATHAGSWYPGTKKALTQQLTEFFSKAEQVIKEPIKALICPHAGYVYSAPTAAYAWKNVQPDKQKIDRVFVLGPSHHEYFKGCMLTSMQEYSTPLGNLVVDTETNKKLHETKKFEKMSKSIDEEEHSIELHMPFIVHALGTSPKIVPILVGEITKESALEYGKILSPFLNEENTLFVISSDFCHWGYNFGYTTVLAKNKEDPLWKSIENLDKLGMEMIETLEAEKFSNYLDKYSNTICGRNPILILMNAANPEKQQMKFVHYAQSNKVKSKRDMSVSYAAGCLFEK</sequence>
<dbReference type="Gene3D" id="3.40.830.10">
    <property type="entry name" value="LigB-like"/>
    <property type="match status" value="1"/>
</dbReference>
<proteinExistence type="inferred from homology"/>
<comment type="similarity">
    <text evidence="1">Belongs to the MEMO1 family.</text>
</comment>
<dbReference type="EMBL" id="JAPDFW010000056">
    <property type="protein sequence ID" value="KAJ5077749.1"/>
    <property type="molecule type" value="Genomic_DNA"/>
</dbReference>
<dbReference type="PANTHER" id="PTHR11060:SF0">
    <property type="entry name" value="PROTEIN MEMO1"/>
    <property type="match status" value="1"/>
</dbReference>
<dbReference type="Pfam" id="PF01875">
    <property type="entry name" value="Memo"/>
    <property type="match status" value="1"/>
</dbReference>
<dbReference type="OrthoDB" id="417112at2759"/>
<keyword evidence="3" id="KW-1185">Reference proteome</keyword>
<dbReference type="AlphaFoldDB" id="A0A9Q0LSJ4"/>
<dbReference type="HAMAP" id="MF_00055">
    <property type="entry name" value="MEMO1"/>
    <property type="match status" value="1"/>
</dbReference>
<name>A0A9Q0LSJ4_ANAIG</name>
<comment type="caution">
    <text evidence="2">The sequence shown here is derived from an EMBL/GenBank/DDBJ whole genome shotgun (WGS) entry which is preliminary data.</text>
</comment>
<evidence type="ECO:0000313" key="2">
    <source>
        <dbReference type="EMBL" id="KAJ5077749.1"/>
    </source>
</evidence>
<dbReference type="InterPro" id="IPR002737">
    <property type="entry name" value="MEMO1_fam"/>
</dbReference>